<evidence type="ECO:0000313" key="1">
    <source>
        <dbReference type="EMBL" id="KAJ9096021.1"/>
    </source>
</evidence>
<keyword evidence="2" id="KW-1185">Reference proteome</keyword>
<proteinExistence type="predicted"/>
<dbReference type="EMBL" id="JASBWT010000020">
    <property type="protein sequence ID" value="KAJ9096021.1"/>
    <property type="molecule type" value="Genomic_DNA"/>
</dbReference>
<organism evidence="1 2">
    <name type="scientific">Naganishia friedmannii</name>
    <dbReference type="NCBI Taxonomy" id="89922"/>
    <lineage>
        <taxon>Eukaryota</taxon>
        <taxon>Fungi</taxon>
        <taxon>Dikarya</taxon>
        <taxon>Basidiomycota</taxon>
        <taxon>Agaricomycotina</taxon>
        <taxon>Tremellomycetes</taxon>
        <taxon>Filobasidiales</taxon>
        <taxon>Filobasidiaceae</taxon>
        <taxon>Naganishia</taxon>
    </lineage>
</organism>
<reference evidence="1" key="1">
    <citation type="submission" date="2023-04" db="EMBL/GenBank/DDBJ databases">
        <title>Draft Genome sequencing of Naganishia species isolated from polar environments using Oxford Nanopore Technology.</title>
        <authorList>
            <person name="Leo P."/>
            <person name="Venkateswaran K."/>
        </authorList>
    </citation>
    <scope>NUCLEOTIDE SEQUENCE</scope>
    <source>
        <strain evidence="1">MNA-CCFEE 5423</strain>
    </source>
</reference>
<sequence>MSTRPQKTLNSEGGYKRNRQAPYNKDAKGRSGPANAGNAASSGVPGVSKIKSSIRQTTRLLSKDNLAPALRVQTERRLTSLQADLAKAENRTVERKNGERYHMVKFFERKKILRIIKRIQRQLKGMDGNVGGKGKEKSTEGEDEPSREQLEKELEDARVMLNYVIHYPNTIKYVSLFPVVAAPHGKSKAEDESEEQQGKLVLPPLLTQEAIGALNSVPAQTSTKKKYKQKSGTAQVDKKRLDMLLKIRDMMRDLADGKAAAGDVVVSLEPENEKEDDRRKKISFDDVLGTKSASSAPVIGETAGETPEGGEDATQTEEADDFFE</sequence>
<name>A0ACC2VAB8_9TREE</name>
<dbReference type="Proteomes" id="UP001227268">
    <property type="component" value="Unassembled WGS sequence"/>
</dbReference>
<evidence type="ECO:0000313" key="2">
    <source>
        <dbReference type="Proteomes" id="UP001227268"/>
    </source>
</evidence>
<accession>A0ACC2VAB8</accession>
<protein>
    <submittedName>
        <fullName evidence="1">Uncharacterized protein</fullName>
    </submittedName>
</protein>
<gene>
    <name evidence="1" type="ORF">QFC21_005385</name>
</gene>
<comment type="caution">
    <text evidence="1">The sequence shown here is derived from an EMBL/GenBank/DDBJ whole genome shotgun (WGS) entry which is preliminary data.</text>
</comment>